<dbReference type="PROSITE" id="PS50995">
    <property type="entry name" value="HTH_MARR_2"/>
    <property type="match status" value="1"/>
</dbReference>
<dbReference type="RefSeq" id="WP_119480946.1">
    <property type="nucleotide sequence ID" value="NZ_QXTG01000001.1"/>
</dbReference>
<dbReference type="InterPro" id="IPR000835">
    <property type="entry name" value="HTH_MarR-typ"/>
</dbReference>
<dbReference type="PANTHER" id="PTHR33164">
    <property type="entry name" value="TRANSCRIPTIONAL REGULATOR, MARR FAMILY"/>
    <property type="match status" value="1"/>
</dbReference>
<proteinExistence type="predicted"/>
<comment type="caution">
    <text evidence="2">The sequence shown here is derived from an EMBL/GenBank/DDBJ whole genome shotgun (WGS) entry which is preliminary data.</text>
</comment>
<dbReference type="InterPro" id="IPR036390">
    <property type="entry name" value="WH_DNA-bd_sf"/>
</dbReference>
<evidence type="ECO:0000259" key="1">
    <source>
        <dbReference type="PROSITE" id="PS50995"/>
    </source>
</evidence>
<dbReference type="SMART" id="SM00347">
    <property type="entry name" value="HTH_MARR"/>
    <property type="match status" value="1"/>
</dbReference>
<dbReference type="OrthoDB" id="3174724at2"/>
<dbReference type="SUPFAM" id="SSF46785">
    <property type="entry name" value="Winged helix' DNA-binding domain"/>
    <property type="match status" value="1"/>
</dbReference>
<reference evidence="3" key="1">
    <citation type="submission" date="2018-09" db="EMBL/GenBank/DDBJ databases">
        <authorList>
            <person name="Kim I."/>
        </authorList>
    </citation>
    <scope>NUCLEOTIDE SEQUENCE [LARGE SCALE GENOMIC DNA]</scope>
    <source>
        <strain evidence="3">DD4a</strain>
    </source>
</reference>
<keyword evidence="3" id="KW-1185">Reference proteome</keyword>
<dbReference type="PANTHER" id="PTHR33164:SF103">
    <property type="entry name" value="REGULATORY PROTEIN MARR"/>
    <property type="match status" value="1"/>
</dbReference>
<dbReference type="EMBL" id="QXTG01000001">
    <property type="protein sequence ID" value="RIX30584.1"/>
    <property type="molecule type" value="Genomic_DNA"/>
</dbReference>
<dbReference type="Proteomes" id="UP000265742">
    <property type="component" value="Unassembled WGS sequence"/>
</dbReference>
<evidence type="ECO:0000313" key="3">
    <source>
        <dbReference type="Proteomes" id="UP000265742"/>
    </source>
</evidence>
<dbReference type="Gene3D" id="1.10.10.10">
    <property type="entry name" value="Winged helix-like DNA-binding domain superfamily/Winged helix DNA-binding domain"/>
    <property type="match status" value="1"/>
</dbReference>
<sequence>MSTSEEDAALRDALVRMSFEVMSRLTRVAAEEGISLSQLRVLGALRDRRPRMAELAAGLGLDRSSVTGLVDRAQQRGLVERTAEEGDARVVRVGLTAEGLREAERIAERVSGLLADAVVPLSADAKASLSAALEEAFPVSF</sequence>
<dbReference type="Pfam" id="PF12802">
    <property type="entry name" value="MarR_2"/>
    <property type="match status" value="1"/>
</dbReference>
<dbReference type="InterPro" id="IPR039422">
    <property type="entry name" value="MarR/SlyA-like"/>
</dbReference>
<evidence type="ECO:0000313" key="2">
    <source>
        <dbReference type="EMBL" id="RIX30584.1"/>
    </source>
</evidence>
<dbReference type="GO" id="GO:0006950">
    <property type="term" value="P:response to stress"/>
    <property type="evidence" value="ECO:0007669"/>
    <property type="project" value="TreeGrafter"/>
</dbReference>
<dbReference type="PRINTS" id="PR00598">
    <property type="entry name" value="HTHMARR"/>
</dbReference>
<dbReference type="GO" id="GO:0003700">
    <property type="term" value="F:DNA-binding transcription factor activity"/>
    <property type="evidence" value="ECO:0007669"/>
    <property type="project" value="InterPro"/>
</dbReference>
<name>A0A3A1U139_9MICO</name>
<organism evidence="2 3">
    <name type="scientific">Amnibacterium setariae</name>
    <dbReference type="NCBI Taxonomy" id="2306585"/>
    <lineage>
        <taxon>Bacteria</taxon>
        <taxon>Bacillati</taxon>
        <taxon>Actinomycetota</taxon>
        <taxon>Actinomycetes</taxon>
        <taxon>Micrococcales</taxon>
        <taxon>Microbacteriaceae</taxon>
        <taxon>Amnibacterium</taxon>
    </lineage>
</organism>
<accession>A0A3A1U139</accession>
<gene>
    <name evidence="2" type="ORF">D1781_03975</name>
</gene>
<protein>
    <submittedName>
        <fullName evidence="2">MarR family transcriptional regulator</fullName>
    </submittedName>
</protein>
<dbReference type="InterPro" id="IPR036388">
    <property type="entry name" value="WH-like_DNA-bd_sf"/>
</dbReference>
<feature type="domain" description="HTH marR-type" evidence="1">
    <location>
        <begin position="7"/>
        <end position="138"/>
    </location>
</feature>
<dbReference type="AlphaFoldDB" id="A0A3A1U139"/>